<dbReference type="GeneID" id="80518514"/>
<evidence type="ECO:0000256" key="1">
    <source>
        <dbReference type="SAM" id="Phobius"/>
    </source>
</evidence>
<reference evidence="2" key="2">
    <citation type="journal article" date="2018" name="Nat. Commun.">
        <title>Tailed giant Tupanvirus possesses the most complete translational apparatus of the known virosphere.</title>
        <authorList>
            <person name="Abrahao J."/>
            <person name="Silva L."/>
            <person name="Silva L.S."/>
            <person name="Khalil J.Y.B."/>
            <person name="Rodrigues R."/>
            <person name="Arantes T."/>
            <person name="Assis F."/>
            <person name="Boratto P."/>
            <person name="Andrade M."/>
            <person name="Kroon E.G."/>
            <person name="Ribeiro B."/>
            <person name="Bergier I."/>
            <person name="Seligmann H."/>
            <person name="Ghigo E."/>
            <person name="Colson P."/>
            <person name="Levasseur A."/>
            <person name="Kroemer G."/>
            <person name="Raoult D."/>
            <person name="La Scola B."/>
        </authorList>
    </citation>
    <scope>NUCLEOTIDE SEQUENCE [LARGE SCALE GENOMIC DNA]</scope>
    <source>
        <strain evidence="2">Soda lake</strain>
    </source>
</reference>
<evidence type="ECO:0000313" key="2">
    <source>
        <dbReference type="EMBL" id="QKU35097.1"/>
    </source>
</evidence>
<name>A0A6N1NR83_9VIRU</name>
<accession>A0A6N1NR83</accession>
<proteinExistence type="predicted"/>
<dbReference type="EMBL" id="KY523104">
    <property type="protein sequence ID" value="QKU35097.1"/>
    <property type="molecule type" value="Genomic_DNA"/>
</dbReference>
<keyword evidence="1" id="KW-0812">Transmembrane</keyword>
<sequence length="78" mass="9037">MTDIFTYLIIILLAIAVGMIVGIVLRPNNKYHGPNAMEQSKKIYKNKKTGKCVRFGIRRLECPLPKKKYQKLFNLLKN</sequence>
<dbReference type="KEGG" id="vg:80518514"/>
<organism evidence="2">
    <name type="scientific">Tupanvirus soda lake</name>
    <dbReference type="NCBI Taxonomy" id="2126985"/>
    <lineage>
        <taxon>Viruses</taxon>
        <taxon>Varidnaviria</taxon>
        <taxon>Bamfordvirae</taxon>
        <taxon>Nucleocytoviricota</taxon>
        <taxon>Megaviricetes</taxon>
        <taxon>Imitervirales</taxon>
        <taxon>Mimiviridae</taxon>
        <taxon>Megamimivirinae</taxon>
        <taxon>Tupanvirus</taxon>
        <taxon>Tupanvirus salinum</taxon>
    </lineage>
</organism>
<keyword evidence="1" id="KW-0472">Membrane</keyword>
<dbReference type="RefSeq" id="YP_010781750.1">
    <property type="nucleotide sequence ID" value="NC_075039.1"/>
</dbReference>
<protein>
    <submittedName>
        <fullName evidence="2">Putative orfan</fullName>
    </submittedName>
</protein>
<reference evidence="2" key="1">
    <citation type="submission" date="2017-01" db="EMBL/GenBank/DDBJ databases">
        <authorList>
            <person name="Assis F.L."/>
            <person name="Abrahao J.S."/>
            <person name="Silva L."/>
            <person name="Khalil J.B."/>
            <person name="Rodrigues R."/>
            <person name="Silva L.S."/>
            <person name="Arantes T."/>
            <person name="Boratto P."/>
            <person name="Andrade M."/>
            <person name="Kroon E.G."/>
            <person name="Ribeiro B."/>
            <person name="Bergier I."/>
            <person name="Seligmann H."/>
            <person name="Ghigo E."/>
            <person name="Colson P."/>
            <person name="Levasseur A."/>
            <person name="Raoult D."/>
            <person name="Scola B.L."/>
        </authorList>
    </citation>
    <scope>NUCLEOTIDE SEQUENCE</scope>
    <source>
        <strain evidence="2">Soda lake</strain>
    </source>
</reference>
<feature type="transmembrane region" description="Helical" evidence="1">
    <location>
        <begin position="6"/>
        <end position="25"/>
    </location>
</feature>
<keyword evidence="1" id="KW-1133">Transmembrane helix</keyword>